<evidence type="ECO:0000313" key="2">
    <source>
        <dbReference type="EMBL" id="AIF11712.1"/>
    </source>
</evidence>
<sequence>MKIITLGTGNAFTSNGRDNASVLLDGTFKVLFDCSPQTISSLRKLNLAPNQIDYIFISHLHGDHSGGLPFFLLNLKHRESGTVAVSGPPGLEKQIHTVYKEYFGDVDINKYFKFQHPDSKYPFDLEYMEGDHSILDFIYKIEFDNKKIVYTGDTRPIDLSKFANNADYLIHEAGELNPDLAHESAHTTPIQAAEIAKEANVKNLILIHRPNFNQELIDKIHSIFPNTLMPNDLDIIE</sequence>
<dbReference type="PANTHER" id="PTHR46018:SF2">
    <property type="entry name" value="ZINC PHOSPHODIESTERASE ELAC PROTEIN 1"/>
    <property type="match status" value="1"/>
</dbReference>
<dbReference type="SUPFAM" id="SSF56281">
    <property type="entry name" value="Metallo-hydrolase/oxidoreductase"/>
    <property type="match status" value="1"/>
</dbReference>
<protein>
    <submittedName>
        <fullName evidence="2">Metal-dependent hydrolase, beta-lactamase superfamily III (Rnz)</fullName>
        <ecNumber evidence="2">3.1.26.11</ecNumber>
    </submittedName>
</protein>
<dbReference type="Pfam" id="PF23023">
    <property type="entry name" value="Anti-Pycsar_Apyc1"/>
    <property type="match status" value="1"/>
</dbReference>
<evidence type="ECO:0000259" key="1">
    <source>
        <dbReference type="SMART" id="SM00849"/>
    </source>
</evidence>
<keyword evidence="2" id="KW-0378">Hydrolase</keyword>
<dbReference type="EMBL" id="KF900925">
    <property type="protein sequence ID" value="AIF11712.1"/>
    <property type="molecule type" value="Genomic_DNA"/>
</dbReference>
<proteinExistence type="predicted"/>
<dbReference type="Gene3D" id="3.60.15.10">
    <property type="entry name" value="Ribonuclease Z/Hydroxyacylglutathione hydrolase-like"/>
    <property type="match status" value="1"/>
</dbReference>
<feature type="domain" description="Metallo-beta-lactamase" evidence="1">
    <location>
        <begin position="18"/>
        <end position="186"/>
    </location>
</feature>
<reference evidence="2" key="1">
    <citation type="journal article" date="2014" name="Genome Biol. Evol.">
        <title>Pangenome evidence for extensive interdomain horizontal transfer affecting lineage core and shell genes in uncultured planktonic thaumarchaeota and euryarchaeota.</title>
        <authorList>
            <person name="Deschamps P."/>
            <person name="Zivanovic Y."/>
            <person name="Moreira D."/>
            <person name="Rodriguez-Valera F."/>
            <person name="Lopez-Garcia P."/>
        </authorList>
    </citation>
    <scope>NUCLEOTIDE SEQUENCE</scope>
</reference>
<organism evidence="2">
    <name type="scientific">uncultured marine thaumarchaeote KM3_53_E01</name>
    <dbReference type="NCBI Taxonomy" id="1456183"/>
    <lineage>
        <taxon>Archaea</taxon>
        <taxon>Nitrososphaerota</taxon>
        <taxon>environmental samples</taxon>
    </lineage>
</organism>
<gene>
    <name evidence="2" type="primary">rnz</name>
</gene>
<dbReference type="InterPro" id="IPR001279">
    <property type="entry name" value="Metallo-B-lactamas"/>
</dbReference>
<dbReference type="PANTHER" id="PTHR46018">
    <property type="entry name" value="ZINC PHOSPHODIESTERASE ELAC PROTEIN 1"/>
    <property type="match status" value="1"/>
</dbReference>
<dbReference type="SMART" id="SM00849">
    <property type="entry name" value="Lactamase_B"/>
    <property type="match status" value="1"/>
</dbReference>
<dbReference type="AlphaFoldDB" id="A0A075HB47"/>
<dbReference type="EC" id="3.1.26.11" evidence="2"/>
<dbReference type="GO" id="GO:0042781">
    <property type="term" value="F:3'-tRNA processing endoribonuclease activity"/>
    <property type="evidence" value="ECO:0007669"/>
    <property type="project" value="UniProtKB-EC"/>
</dbReference>
<dbReference type="InterPro" id="IPR036866">
    <property type="entry name" value="RibonucZ/Hydroxyglut_hydro"/>
</dbReference>
<accession>A0A075HB47</accession>
<name>A0A075HB47_9ARCH</name>